<dbReference type="Gene3D" id="3.80.10.10">
    <property type="entry name" value="Ribonuclease Inhibitor"/>
    <property type="match status" value="1"/>
</dbReference>
<sequence>MASATQPLLSIIASCCILLVSGGTVTASGGSGGPTCALFNRPDGASQLDCRAAATAASSSRGRRHLFVGIRRSDQLLHWELSPPLLGNQSVNRLPAGALAPLQAHLRPDVALVLRRLNQPSPRLAALSDLPSLRHLVLADSNFTCLHAGLLDSAPGLASLSLLDNRRLACLQPGALAGLGRLRRFSVSGSPALLRLDPAVFCGQPATRLSELSLQLPAGSRPPVAALIRLFGLVDLRLSTSSTTTDDAAALELLPSLAGFICSLSGERLRRLRLNGLPVVDRLLGERLQASVEDFCGGSGGGAEADSRSGSCVASDGGCSDGCPARRLLSIPTTSPKDELTQTRPPQQKRQQPQRLDSKLQEDRRQDRPNLPGTVLLTASAFVAGIVVSLYCLLAIQRRRRLAKKRRWRRQRLGCDPPAPVRGEAPVECTGAGAEPVQLIGFARRGSFSAVSRVAAGDSQLLLAVQRL</sequence>
<gene>
    <name evidence="4" type="ORF">BOX15_Mlig032299g3</name>
</gene>
<dbReference type="InterPro" id="IPR032675">
    <property type="entry name" value="LRR_dom_sf"/>
</dbReference>
<evidence type="ECO:0000256" key="2">
    <source>
        <dbReference type="SAM" id="Phobius"/>
    </source>
</evidence>
<accession>A0A267DCE6</accession>
<keyword evidence="3" id="KW-0732">Signal</keyword>
<comment type="caution">
    <text evidence="4">The sequence shown here is derived from an EMBL/GenBank/DDBJ whole genome shotgun (WGS) entry which is preliminary data.</text>
</comment>
<feature type="chain" id="PRO_5012786113" description="LRRCT domain-containing protein" evidence="3">
    <location>
        <begin position="23"/>
        <end position="468"/>
    </location>
</feature>
<dbReference type="Proteomes" id="UP000215902">
    <property type="component" value="Unassembled WGS sequence"/>
</dbReference>
<keyword evidence="2" id="KW-0472">Membrane</keyword>
<protein>
    <recommendedName>
        <fullName evidence="6">LRRCT domain-containing protein</fullName>
    </recommendedName>
</protein>
<dbReference type="EMBL" id="NIVC01004965">
    <property type="protein sequence ID" value="PAA46252.1"/>
    <property type="molecule type" value="Genomic_DNA"/>
</dbReference>
<evidence type="ECO:0000313" key="4">
    <source>
        <dbReference type="EMBL" id="PAA46252.1"/>
    </source>
</evidence>
<feature type="transmembrane region" description="Helical" evidence="2">
    <location>
        <begin position="375"/>
        <end position="396"/>
    </location>
</feature>
<feature type="signal peptide" evidence="3">
    <location>
        <begin position="1"/>
        <end position="22"/>
    </location>
</feature>
<evidence type="ECO:0008006" key="6">
    <source>
        <dbReference type="Google" id="ProtNLM"/>
    </source>
</evidence>
<name>A0A267DCE6_9PLAT</name>
<dbReference type="SUPFAM" id="SSF52058">
    <property type="entry name" value="L domain-like"/>
    <property type="match status" value="1"/>
</dbReference>
<feature type="compositionally biased region" description="Low complexity" evidence="1">
    <location>
        <begin position="342"/>
        <end position="355"/>
    </location>
</feature>
<feature type="region of interest" description="Disordered" evidence="1">
    <location>
        <begin position="329"/>
        <end position="371"/>
    </location>
</feature>
<evidence type="ECO:0000256" key="3">
    <source>
        <dbReference type="SAM" id="SignalP"/>
    </source>
</evidence>
<dbReference type="AlphaFoldDB" id="A0A267DCE6"/>
<keyword evidence="2" id="KW-0812">Transmembrane</keyword>
<keyword evidence="5" id="KW-1185">Reference proteome</keyword>
<keyword evidence="2" id="KW-1133">Transmembrane helix</keyword>
<feature type="compositionally biased region" description="Basic and acidic residues" evidence="1">
    <location>
        <begin position="356"/>
        <end position="368"/>
    </location>
</feature>
<organism evidence="4 5">
    <name type="scientific">Macrostomum lignano</name>
    <dbReference type="NCBI Taxonomy" id="282301"/>
    <lineage>
        <taxon>Eukaryota</taxon>
        <taxon>Metazoa</taxon>
        <taxon>Spiralia</taxon>
        <taxon>Lophotrochozoa</taxon>
        <taxon>Platyhelminthes</taxon>
        <taxon>Rhabditophora</taxon>
        <taxon>Macrostomorpha</taxon>
        <taxon>Macrostomida</taxon>
        <taxon>Macrostomidae</taxon>
        <taxon>Macrostomum</taxon>
    </lineage>
</organism>
<proteinExistence type="predicted"/>
<evidence type="ECO:0000256" key="1">
    <source>
        <dbReference type="SAM" id="MobiDB-lite"/>
    </source>
</evidence>
<evidence type="ECO:0000313" key="5">
    <source>
        <dbReference type="Proteomes" id="UP000215902"/>
    </source>
</evidence>
<reference evidence="4 5" key="1">
    <citation type="submission" date="2017-06" db="EMBL/GenBank/DDBJ databases">
        <title>A platform for efficient transgenesis in Macrostomum lignano, a flatworm model organism for stem cell research.</title>
        <authorList>
            <person name="Berezikov E."/>
        </authorList>
    </citation>
    <scope>NUCLEOTIDE SEQUENCE [LARGE SCALE GENOMIC DNA]</scope>
    <source>
        <strain evidence="4">DV1</strain>
        <tissue evidence="4">Whole organism</tissue>
    </source>
</reference>